<dbReference type="RefSeq" id="WP_168660229.1">
    <property type="nucleotide sequence ID" value="NZ_CP051180.1"/>
</dbReference>
<name>A0A6H1UDQ0_9GAMM</name>
<proteinExistence type="predicted"/>
<evidence type="ECO:0000313" key="1">
    <source>
        <dbReference type="EMBL" id="QIZ76968.1"/>
    </source>
</evidence>
<dbReference type="Proteomes" id="UP000501602">
    <property type="component" value="Chromosome"/>
</dbReference>
<reference evidence="1 2" key="1">
    <citation type="submission" date="2020-04" db="EMBL/GenBank/DDBJ databases">
        <title>Ferrimonas sp. S7 isolated from sea water.</title>
        <authorList>
            <person name="Bae S.S."/>
            <person name="Baek K."/>
        </authorList>
    </citation>
    <scope>NUCLEOTIDE SEQUENCE [LARGE SCALE GENOMIC DNA]</scope>
    <source>
        <strain evidence="1 2">S7</strain>
    </source>
</reference>
<dbReference type="Pfam" id="PF11042">
    <property type="entry name" value="DUF2750"/>
    <property type="match status" value="1"/>
</dbReference>
<accession>A0A6H1UDQ0</accession>
<dbReference type="EMBL" id="CP051180">
    <property type="protein sequence ID" value="QIZ76968.1"/>
    <property type="molecule type" value="Genomic_DNA"/>
</dbReference>
<gene>
    <name evidence="1" type="ORF">HER31_08805</name>
</gene>
<keyword evidence="2" id="KW-1185">Reference proteome</keyword>
<dbReference type="AlphaFoldDB" id="A0A6H1UDQ0"/>
<dbReference type="KEGG" id="fes:HER31_08805"/>
<evidence type="ECO:0000313" key="2">
    <source>
        <dbReference type="Proteomes" id="UP000501602"/>
    </source>
</evidence>
<protein>
    <submittedName>
        <fullName evidence="1">DUF2750 domain-containing protein</fullName>
    </submittedName>
</protein>
<dbReference type="InterPro" id="IPR021284">
    <property type="entry name" value="DUF2750"/>
</dbReference>
<sequence length="119" mass="13223">MSTDTVKTFYSQNSQQRFDATVDGAKANQALWTLADDEGCVVLESDQERCLLMWHEEEFAQSWATGEYSSCKALKIEMNDFLEKWVPGMTNDGFDLAIAPSLAGEGIVLSPEEFADDLA</sequence>
<organism evidence="1 2">
    <name type="scientific">Ferrimonas lipolytica</name>
    <dbReference type="NCBI Taxonomy" id="2724191"/>
    <lineage>
        <taxon>Bacteria</taxon>
        <taxon>Pseudomonadati</taxon>
        <taxon>Pseudomonadota</taxon>
        <taxon>Gammaproteobacteria</taxon>
        <taxon>Alteromonadales</taxon>
        <taxon>Ferrimonadaceae</taxon>
        <taxon>Ferrimonas</taxon>
    </lineage>
</organism>